<dbReference type="InterPro" id="IPR002347">
    <property type="entry name" value="SDR_fam"/>
</dbReference>
<comment type="caution">
    <text evidence="3">The sequence shown here is derived from an EMBL/GenBank/DDBJ whole genome shotgun (WGS) entry which is preliminary data.</text>
</comment>
<dbReference type="EMBL" id="JAIHOM010000024">
    <property type="protein sequence ID" value="MCW6035949.1"/>
    <property type="molecule type" value="Genomic_DNA"/>
</dbReference>
<accession>A0ABT3L4B9</accession>
<proteinExistence type="inferred from homology"/>
<evidence type="ECO:0000256" key="1">
    <source>
        <dbReference type="ARBA" id="ARBA00006484"/>
    </source>
</evidence>
<dbReference type="SUPFAM" id="SSF51735">
    <property type="entry name" value="NAD(P)-binding Rossmann-fold domains"/>
    <property type="match status" value="1"/>
</dbReference>
<keyword evidence="2" id="KW-0560">Oxidoreductase</keyword>
<evidence type="ECO:0000313" key="4">
    <source>
        <dbReference type="Proteomes" id="UP001526426"/>
    </source>
</evidence>
<evidence type="ECO:0000256" key="2">
    <source>
        <dbReference type="ARBA" id="ARBA00023002"/>
    </source>
</evidence>
<dbReference type="PANTHER" id="PTHR42760">
    <property type="entry name" value="SHORT-CHAIN DEHYDROGENASES/REDUCTASES FAMILY MEMBER"/>
    <property type="match status" value="1"/>
</dbReference>
<dbReference type="InterPro" id="IPR036291">
    <property type="entry name" value="NAD(P)-bd_dom_sf"/>
</dbReference>
<organism evidence="3 4">
    <name type="scientific">Spirulina subsalsa FACHB-351</name>
    <dbReference type="NCBI Taxonomy" id="234711"/>
    <lineage>
        <taxon>Bacteria</taxon>
        <taxon>Bacillati</taxon>
        <taxon>Cyanobacteriota</taxon>
        <taxon>Cyanophyceae</taxon>
        <taxon>Spirulinales</taxon>
        <taxon>Spirulinaceae</taxon>
        <taxon>Spirulina</taxon>
    </lineage>
</organism>
<keyword evidence="4" id="KW-1185">Reference proteome</keyword>
<dbReference type="Gene3D" id="3.40.50.720">
    <property type="entry name" value="NAD(P)-binding Rossmann-like Domain"/>
    <property type="match status" value="1"/>
</dbReference>
<name>A0ABT3L4B9_9CYAN</name>
<protein>
    <submittedName>
        <fullName evidence="3">SDR family oxidoreductase</fullName>
    </submittedName>
</protein>
<dbReference type="RefSeq" id="WP_265263678.1">
    <property type="nucleotide sequence ID" value="NZ_JAIHOM010000024.1"/>
</dbReference>
<dbReference type="Pfam" id="PF13561">
    <property type="entry name" value="adh_short_C2"/>
    <property type="match status" value="1"/>
</dbReference>
<dbReference type="Proteomes" id="UP001526426">
    <property type="component" value="Unassembled WGS sequence"/>
</dbReference>
<reference evidence="3 4" key="1">
    <citation type="submission" date="2021-08" db="EMBL/GenBank/DDBJ databases">
        <title>Draft genome sequence of Spirulina subsalsa with high tolerance to salinity and hype-accumulation of phycocyanin.</title>
        <authorList>
            <person name="Pei H."/>
            <person name="Jiang L."/>
        </authorList>
    </citation>
    <scope>NUCLEOTIDE SEQUENCE [LARGE SCALE GENOMIC DNA]</scope>
    <source>
        <strain evidence="3 4">FACHB-351</strain>
    </source>
</reference>
<dbReference type="PRINTS" id="PR00080">
    <property type="entry name" value="SDRFAMILY"/>
</dbReference>
<sequence length="232" mass="25657">MEAPITLITGTRKGIGYFLAQYYSKAGHIVIGCSRHTIDWELPHYEHYQVDVANEEQVKLLFSSIRKKYQRLDNLINNAGIASMNHALVTPISTVEKVLNTNVIGTFLFCREGAKLMKKNHYGRIVNFTTIAVPLKLAGEAIYVASKAAVLSLTEVLAKEFADLGITVNAVGPVPIETDLIRAVPPAKIQALLNQQAIKRFGTFEDVANVIDFFLRPESNFITGQHLYLGGV</sequence>
<evidence type="ECO:0000313" key="3">
    <source>
        <dbReference type="EMBL" id="MCW6035949.1"/>
    </source>
</evidence>
<comment type="similarity">
    <text evidence="1">Belongs to the short-chain dehydrogenases/reductases (SDR) family.</text>
</comment>
<dbReference type="PANTHER" id="PTHR42760:SF133">
    <property type="entry name" value="3-OXOACYL-[ACYL-CARRIER-PROTEIN] REDUCTASE"/>
    <property type="match status" value="1"/>
</dbReference>
<gene>
    <name evidence="3" type="ORF">K4A83_06640</name>
</gene>
<dbReference type="CDD" id="cd05233">
    <property type="entry name" value="SDR_c"/>
    <property type="match status" value="1"/>
</dbReference>
<dbReference type="PRINTS" id="PR00081">
    <property type="entry name" value="GDHRDH"/>
</dbReference>